<organism evidence="8 9">
    <name type="scientific">Talaromyces proteolyticus</name>
    <dbReference type="NCBI Taxonomy" id="1131652"/>
    <lineage>
        <taxon>Eukaryota</taxon>
        <taxon>Fungi</taxon>
        <taxon>Dikarya</taxon>
        <taxon>Ascomycota</taxon>
        <taxon>Pezizomycotina</taxon>
        <taxon>Eurotiomycetes</taxon>
        <taxon>Eurotiomycetidae</taxon>
        <taxon>Eurotiales</taxon>
        <taxon>Trichocomaceae</taxon>
        <taxon>Talaromyces</taxon>
        <taxon>Talaromyces sect. Bacilispori</taxon>
    </lineage>
</organism>
<dbReference type="RefSeq" id="XP_046073201.1">
    <property type="nucleotide sequence ID" value="XM_046213055.1"/>
</dbReference>
<feature type="active site" description="Acyl-ester intermediate" evidence="5">
    <location>
        <position position="255"/>
    </location>
</feature>
<feature type="binding site" evidence="6">
    <location>
        <begin position="252"/>
        <end position="255"/>
    </location>
    <ligand>
        <name>substrate</name>
    </ligand>
</feature>
<proteinExistence type="inferred from homology"/>
<dbReference type="GeneID" id="70243342"/>
<evidence type="ECO:0000313" key="8">
    <source>
        <dbReference type="EMBL" id="KAH8698737.1"/>
    </source>
</evidence>
<keyword evidence="4" id="KW-0378">Hydrolase</keyword>
<sequence length="564" mass="61875">MTVEWVAPASSPAVNGQRQKNWESLVAAKREELQKSIPNAWRLTGKQLKLFSQKGINLVAADVCRKSGILSESELDITENYTAQELLQKLAAGEVSALETTTGFCKRASIAQQLLSCLTETFFPKALERANFLDDYLRREGRVYGPLHGLPVSVKDSFDIEGVLSTVGYVSFLEHSPATSNSAMINMLLDLGAVLYVKTNIPQTMMTGDSENNIFGRTLNPRDTNLTAGGSSGGEGALVAFRGSILGVGTDIAGSIRIPALCCGVYGFKPTTNRIPFGGQTSGVTTGFPGLIPSAGPLSHNLKDIQMFMSTILDAHPWKYDETAIGAPWHRLEIQKETHKLIIGILPEDPAFPLHPPIRRTLENAITSLRNHGHTIVHLLSDENRSVAYGNRLAFQYLTYGPHVDHIATSGEPLVTSVAKFSNPMFTGPFPVAQDLSLEKKIVALHEARQNYAKTWRKTWLENKLHVILAPGSQNTAVPHDTYGWPPYTVMWNLLDFPACIIPFGIASKHLDPEPMKVQDNVQPSYDPHAVHGLPCALQVIAPKFQDEQCLLAAEIIDKDIRNN</sequence>
<evidence type="ECO:0000256" key="3">
    <source>
        <dbReference type="ARBA" id="ARBA00012922"/>
    </source>
</evidence>
<evidence type="ECO:0000313" key="9">
    <source>
        <dbReference type="Proteomes" id="UP001201262"/>
    </source>
</evidence>
<accession>A0AAD4KWZ8</accession>
<evidence type="ECO:0000256" key="1">
    <source>
        <dbReference type="ARBA" id="ARBA00001311"/>
    </source>
</evidence>
<dbReference type="PANTHER" id="PTHR46072">
    <property type="entry name" value="AMIDASE-RELATED-RELATED"/>
    <property type="match status" value="1"/>
</dbReference>
<dbReference type="SUPFAM" id="SSF75304">
    <property type="entry name" value="Amidase signature (AS) enzymes"/>
    <property type="match status" value="1"/>
</dbReference>
<feature type="binding site" evidence="6">
    <location>
        <position position="231"/>
    </location>
    <ligand>
        <name>substrate</name>
    </ligand>
</feature>
<dbReference type="EMBL" id="JAJTJA010000005">
    <property type="protein sequence ID" value="KAH8698737.1"/>
    <property type="molecule type" value="Genomic_DNA"/>
</dbReference>
<dbReference type="InterPro" id="IPR020556">
    <property type="entry name" value="Amidase_CS"/>
</dbReference>
<feature type="domain" description="Amidase" evidence="7">
    <location>
        <begin position="99"/>
        <end position="551"/>
    </location>
</feature>
<dbReference type="InterPro" id="IPR023631">
    <property type="entry name" value="Amidase_dom"/>
</dbReference>
<evidence type="ECO:0000256" key="2">
    <source>
        <dbReference type="ARBA" id="ARBA00009199"/>
    </source>
</evidence>
<keyword evidence="9" id="KW-1185">Reference proteome</keyword>
<protein>
    <recommendedName>
        <fullName evidence="3">amidase</fullName>
        <ecNumber evidence="3">3.5.1.4</ecNumber>
    </recommendedName>
</protein>
<name>A0AAD4KWZ8_9EURO</name>
<evidence type="ECO:0000256" key="6">
    <source>
        <dbReference type="PIRSR" id="PIRSR001221-2"/>
    </source>
</evidence>
<dbReference type="AlphaFoldDB" id="A0AAD4KWZ8"/>
<dbReference type="Proteomes" id="UP001201262">
    <property type="component" value="Unassembled WGS sequence"/>
</dbReference>
<evidence type="ECO:0000256" key="4">
    <source>
        <dbReference type="ARBA" id="ARBA00022801"/>
    </source>
</evidence>
<dbReference type="PANTHER" id="PTHR46072:SF3">
    <property type="entry name" value="AMIDASE"/>
    <property type="match status" value="1"/>
</dbReference>
<dbReference type="EC" id="3.5.1.4" evidence="3"/>
<dbReference type="Gene3D" id="3.90.1300.10">
    <property type="entry name" value="Amidase signature (AS) domain"/>
    <property type="match status" value="1"/>
</dbReference>
<dbReference type="PIRSF" id="PIRSF001221">
    <property type="entry name" value="Amidase_fungi"/>
    <property type="match status" value="1"/>
</dbReference>
<gene>
    <name evidence="8" type="ORF">BGW36DRAFT_339977</name>
</gene>
<feature type="binding site" evidence="6">
    <location>
        <position position="205"/>
    </location>
    <ligand>
        <name>substrate</name>
    </ligand>
</feature>
<comment type="catalytic activity">
    <reaction evidence="1">
        <text>a monocarboxylic acid amide + H2O = a monocarboxylate + NH4(+)</text>
        <dbReference type="Rhea" id="RHEA:12020"/>
        <dbReference type="ChEBI" id="CHEBI:15377"/>
        <dbReference type="ChEBI" id="CHEBI:28938"/>
        <dbReference type="ChEBI" id="CHEBI:35757"/>
        <dbReference type="ChEBI" id="CHEBI:83628"/>
        <dbReference type="EC" id="3.5.1.4"/>
    </reaction>
</comment>
<dbReference type="Pfam" id="PF01425">
    <property type="entry name" value="Amidase"/>
    <property type="match status" value="1"/>
</dbReference>
<evidence type="ECO:0000256" key="5">
    <source>
        <dbReference type="PIRSR" id="PIRSR001221-1"/>
    </source>
</evidence>
<feature type="active site" description="Charge relay system" evidence="5">
    <location>
        <position position="155"/>
    </location>
</feature>
<comment type="caution">
    <text evidence="8">The sequence shown here is derived from an EMBL/GenBank/DDBJ whole genome shotgun (WGS) entry which is preliminary data.</text>
</comment>
<reference evidence="8" key="1">
    <citation type="submission" date="2021-12" db="EMBL/GenBank/DDBJ databases">
        <title>Convergent genome expansion in fungi linked to evolution of root-endophyte symbiosis.</title>
        <authorList>
            <consortium name="DOE Joint Genome Institute"/>
            <person name="Ke Y.-H."/>
            <person name="Bonito G."/>
            <person name="Liao H.-L."/>
            <person name="Looney B."/>
            <person name="Rojas-Flechas A."/>
            <person name="Nash J."/>
            <person name="Hameed K."/>
            <person name="Schadt C."/>
            <person name="Martin F."/>
            <person name="Crous P.W."/>
            <person name="Miettinen O."/>
            <person name="Magnuson J.K."/>
            <person name="Labbe J."/>
            <person name="Jacobson D."/>
            <person name="Doktycz M.J."/>
            <person name="Veneault-Fourrey C."/>
            <person name="Kuo A."/>
            <person name="Mondo S."/>
            <person name="Calhoun S."/>
            <person name="Riley R."/>
            <person name="Ohm R."/>
            <person name="LaButti K."/>
            <person name="Andreopoulos B."/>
            <person name="Pangilinan J."/>
            <person name="Nolan M."/>
            <person name="Tritt A."/>
            <person name="Clum A."/>
            <person name="Lipzen A."/>
            <person name="Daum C."/>
            <person name="Barry K."/>
            <person name="Grigoriev I.V."/>
            <person name="Vilgalys R."/>
        </authorList>
    </citation>
    <scope>NUCLEOTIDE SEQUENCE</scope>
    <source>
        <strain evidence="8">PMI_201</strain>
    </source>
</reference>
<dbReference type="InterPro" id="IPR036928">
    <property type="entry name" value="AS_sf"/>
</dbReference>
<feature type="active site" description="Charge relay system" evidence="5">
    <location>
        <position position="231"/>
    </location>
</feature>
<evidence type="ECO:0000259" key="7">
    <source>
        <dbReference type="Pfam" id="PF01425"/>
    </source>
</evidence>
<dbReference type="GO" id="GO:0004040">
    <property type="term" value="F:amidase activity"/>
    <property type="evidence" value="ECO:0007669"/>
    <property type="project" value="UniProtKB-EC"/>
</dbReference>
<dbReference type="PROSITE" id="PS00571">
    <property type="entry name" value="AMIDASES"/>
    <property type="match status" value="1"/>
</dbReference>
<comment type="similarity">
    <text evidence="2">Belongs to the amidase family.</text>
</comment>